<dbReference type="InterPro" id="IPR039793">
    <property type="entry name" value="UROS/Hem4"/>
</dbReference>
<keyword evidence="1" id="KW-0456">Lyase</keyword>
<comment type="pathway">
    <text evidence="1">Porphyrin-containing compound metabolism; protoporphyrin-IX biosynthesis; coproporphyrinogen-III from 5-aminolevulinate: step 3/4.</text>
</comment>
<protein>
    <recommendedName>
        <fullName evidence="1">Uroporphyrinogen-III synthase</fullName>
        <ecNumber evidence="1">4.2.1.75</ecNumber>
    </recommendedName>
</protein>
<dbReference type="PANTHER" id="PTHR38042">
    <property type="entry name" value="UROPORPHYRINOGEN-III SYNTHASE, CHLOROPLASTIC"/>
    <property type="match status" value="1"/>
</dbReference>
<name>A0AA38GHB5_TAXCH</name>
<evidence type="ECO:0000256" key="1">
    <source>
        <dbReference type="RuleBase" id="RU366031"/>
    </source>
</evidence>
<dbReference type="GO" id="GO:0009507">
    <property type="term" value="C:chloroplast"/>
    <property type="evidence" value="ECO:0007669"/>
    <property type="project" value="TreeGrafter"/>
</dbReference>
<comment type="caution">
    <text evidence="2">The sequence shown here is derived from an EMBL/GenBank/DDBJ whole genome shotgun (WGS) entry which is preliminary data.</text>
</comment>
<accession>A0AA38GHB5</accession>
<comment type="catalytic activity">
    <reaction evidence="1">
        <text>hydroxymethylbilane = uroporphyrinogen III + H2O</text>
        <dbReference type="Rhea" id="RHEA:18965"/>
        <dbReference type="ChEBI" id="CHEBI:15377"/>
        <dbReference type="ChEBI" id="CHEBI:57308"/>
        <dbReference type="ChEBI" id="CHEBI:57845"/>
        <dbReference type="EC" id="4.2.1.75"/>
    </reaction>
</comment>
<proteinExistence type="inferred from homology"/>
<dbReference type="Gene3D" id="3.40.50.10090">
    <property type="match status" value="1"/>
</dbReference>
<evidence type="ECO:0000313" key="3">
    <source>
        <dbReference type="Proteomes" id="UP000824469"/>
    </source>
</evidence>
<dbReference type="EC" id="4.2.1.75" evidence="1"/>
<comment type="similarity">
    <text evidence="1">Belongs to the uroporphyrinogen-III synthase family.</text>
</comment>
<dbReference type="EMBL" id="JAHRHJ020000003">
    <property type="protein sequence ID" value="KAH9321493.1"/>
    <property type="molecule type" value="Genomic_DNA"/>
</dbReference>
<sequence length="68" mass="7246">KASFPNVQVAVVGSGTASAFENIENPNLLNLGFKPSKAIGRVLARELPKLRETCSVLYPASMKASDEI</sequence>
<dbReference type="GO" id="GO:0006782">
    <property type="term" value="P:protoporphyrinogen IX biosynthetic process"/>
    <property type="evidence" value="ECO:0007669"/>
    <property type="project" value="UniProtKB-UniRule"/>
</dbReference>
<dbReference type="PANTHER" id="PTHR38042:SF1">
    <property type="entry name" value="UROPORPHYRINOGEN-III SYNTHASE, CHLOROPLASTIC"/>
    <property type="match status" value="1"/>
</dbReference>
<dbReference type="InterPro" id="IPR036108">
    <property type="entry name" value="4pyrrol_syn_uPrphyn_synt_sf"/>
</dbReference>
<dbReference type="AlphaFoldDB" id="A0AA38GHB5"/>
<reference evidence="2 3" key="1">
    <citation type="journal article" date="2021" name="Nat. Plants">
        <title>The Taxus genome provides insights into paclitaxel biosynthesis.</title>
        <authorList>
            <person name="Xiong X."/>
            <person name="Gou J."/>
            <person name="Liao Q."/>
            <person name="Li Y."/>
            <person name="Zhou Q."/>
            <person name="Bi G."/>
            <person name="Li C."/>
            <person name="Du R."/>
            <person name="Wang X."/>
            <person name="Sun T."/>
            <person name="Guo L."/>
            <person name="Liang H."/>
            <person name="Lu P."/>
            <person name="Wu Y."/>
            <person name="Zhang Z."/>
            <person name="Ro D.K."/>
            <person name="Shang Y."/>
            <person name="Huang S."/>
            <person name="Yan J."/>
        </authorList>
    </citation>
    <scope>NUCLEOTIDE SEQUENCE [LARGE SCALE GENOMIC DNA]</scope>
    <source>
        <strain evidence="2">Ta-2019</strain>
    </source>
</reference>
<evidence type="ECO:0000313" key="2">
    <source>
        <dbReference type="EMBL" id="KAH9321493.1"/>
    </source>
</evidence>
<gene>
    <name evidence="2" type="ORF">KI387_016132</name>
</gene>
<keyword evidence="1" id="KW-0627">Porphyrin biosynthesis</keyword>
<dbReference type="GO" id="GO:0006780">
    <property type="term" value="P:uroporphyrinogen III biosynthetic process"/>
    <property type="evidence" value="ECO:0007669"/>
    <property type="project" value="UniProtKB-UniRule"/>
</dbReference>
<dbReference type="Proteomes" id="UP000824469">
    <property type="component" value="Unassembled WGS sequence"/>
</dbReference>
<dbReference type="GO" id="GO:0004852">
    <property type="term" value="F:uroporphyrinogen-III synthase activity"/>
    <property type="evidence" value="ECO:0007669"/>
    <property type="project" value="UniProtKB-UniRule"/>
</dbReference>
<feature type="non-terminal residue" evidence="2">
    <location>
        <position position="68"/>
    </location>
</feature>
<comment type="function">
    <text evidence="1">Catalyzes cyclization of the linear tetrapyrrole, hydroxymethylbilane, to the macrocyclic uroporphyrinogen III.</text>
</comment>
<organism evidence="2 3">
    <name type="scientific">Taxus chinensis</name>
    <name type="common">Chinese yew</name>
    <name type="synonym">Taxus wallichiana var. chinensis</name>
    <dbReference type="NCBI Taxonomy" id="29808"/>
    <lineage>
        <taxon>Eukaryota</taxon>
        <taxon>Viridiplantae</taxon>
        <taxon>Streptophyta</taxon>
        <taxon>Embryophyta</taxon>
        <taxon>Tracheophyta</taxon>
        <taxon>Spermatophyta</taxon>
        <taxon>Pinopsida</taxon>
        <taxon>Pinidae</taxon>
        <taxon>Conifers II</taxon>
        <taxon>Cupressales</taxon>
        <taxon>Taxaceae</taxon>
        <taxon>Taxus</taxon>
    </lineage>
</organism>
<feature type="non-terminal residue" evidence="2">
    <location>
        <position position="1"/>
    </location>
</feature>
<keyword evidence="3" id="KW-1185">Reference proteome</keyword>